<feature type="region of interest" description="Disordered" evidence="1">
    <location>
        <begin position="139"/>
        <end position="186"/>
    </location>
</feature>
<sequence>MDKKVIGVYDSGEEAVKAVKKLQEEGYGREEISVVAKDKEETKNITDKTKVDNGLAAGAATGGVLGGLTGLLAGIGALAIPGVGPIVAAGPIAATLSGMAAGIGAGGLAGALAGMGIPDEDAQRYERDVESGKILVLIDPDAQKKHTDRDTYEKSDDPLVQAERTRSEAINPTTGGDPNLRGNTEV</sequence>
<keyword evidence="2" id="KW-0472">Membrane</keyword>
<name>A0A2S7MYA2_9BACI</name>
<organism evidence="4 5">
    <name type="scientific">Pradoshia eiseniae</name>
    <dbReference type="NCBI Taxonomy" id="2064768"/>
    <lineage>
        <taxon>Bacteria</taxon>
        <taxon>Bacillati</taxon>
        <taxon>Bacillota</taxon>
        <taxon>Bacilli</taxon>
        <taxon>Bacillales</taxon>
        <taxon>Bacillaceae</taxon>
        <taxon>Pradoshia</taxon>
    </lineage>
</organism>
<comment type="caution">
    <text evidence="4">The sequence shown here is derived from an EMBL/GenBank/DDBJ whole genome shotgun (WGS) entry which is preliminary data.</text>
</comment>
<accession>A0A2S7MYA2</accession>
<keyword evidence="2" id="KW-1133">Transmembrane helix</keyword>
<dbReference type="PANTHER" id="PTHR36109:SF2">
    <property type="entry name" value="MEMBRANE PROTEIN"/>
    <property type="match status" value="1"/>
</dbReference>
<evidence type="ECO:0000313" key="5">
    <source>
        <dbReference type="Proteomes" id="UP000239663"/>
    </source>
</evidence>
<feature type="transmembrane region" description="Helical" evidence="2">
    <location>
        <begin position="55"/>
        <end position="80"/>
    </location>
</feature>
<evidence type="ECO:0000259" key="3">
    <source>
        <dbReference type="Pfam" id="PF11181"/>
    </source>
</evidence>
<evidence type="ECO:0000256" key="1">
    <source>
        <dbReference type="SAM" id="MobiDB-lite"/>
    </source>
</evidence>
<dbReference type="PANTHER" id="PTHR36109">
    <property type="entry name" value="MEMBRANE PROTEIN-RELATED"/>
    <property type="match status" value="1"/>
</dbReference>
<gene>
    <name evidence="4" type="ORF">CYL18_12320</name>
</gene>
<evidence type="ECO:0000256" key="2">
    <source>
        <dbReference type="SAM" id="Phobius"/>
    </source>
</evidence>
<evidence type="ECO:0000313" key="4">
    <source>
        <dbReference type="EMBL" id="PQD94750.1"/>
    </source>
</evidence>
<dbReference type="EMBL" id="PKOZ01000007">
    <property type="protein sequence ID" value="PQD94750.1"/>
    <property type="molecule type" value="Genomic_DNA"/>
</dbReference>
<dbReference type="Pfam" id="PF11181">
    <property type="entry name" value="YflT"/>
    <property type="match status" value="1"/>
</dbReference>
<dbReference type="InterPro" id="IPR052948">
    <property type="entry name" value="Low_temp-induced_all0457"/>
</dbReference>
<keyword evidence="5" id="KW-1185">Reference proteome</keyword>
<dbReference type="InterPro" id="IPR025889">
    <property type="entry name" value="GSP17M-like_dom"/>
</dbReference>
<dbReference type="OrthoDB" id="118405at2"/>
<feature type="domain" description="General stress protein 17M-like" evidence="3">
    <location>
        <begin position="5"/>
        <end position="72"/>
    </location>
</feature>
<dbReference type="Proteomes" id="UP000239663">
    <property type="component" value="Unassembled WGS sequence"/>
</dbReference>
<protein>
    <recommendedName>
        <fullName evidence="3">General stress protein 17M-like domain-containing protein</fullName>
    </recommendedName>
</protein>
<reference evidence="4 5" key="1">
    <citation type="submission" date="2017-12" db="EMBL/GenBank/DDBJ databases">
        <title>Taxonomic description and draft genome of Pradoshia cofamensis Gen. nov., sp. nov., a thermotolerant bacillale isolated from anterior gut of earthworm Eisenia fetida.</title>
        <authorList>
            <person name="Saha T."/>
            <person name="Chakraborty R."/>
        </authorList>
    </citation>
    <scope>NUCLEOTIDE SEQUENCE [LARGE SCALE GENOMIC DNA]</scope>
    <source>
        <strain evidence="4 5">EAG3</strain>
    </source>
</reference>
<feature type="compositionally biased region" description="Basic and acidic residues" evidence="1">
    <location>
        <begin position="141"/>
        <end position="167"/>
    </location>
</feature>
<feature type="transmembrane region" description="Helical" evidence="2">
    <location>
        <begin position="92"/>
        <end position="117"/>
    </location>
</feature>
<dbReference type="AlphaFoldDB" id="A0A2S7MYA2"/>
<keyword evidence="2" id="KW-0812">Transmembrane</keyword>
<feature type="compositionally biased region" description="Polar residues" evidence="1">
    <location>
        <begin position="168"/>
        <end position="186"/>
    </location>
</feature>
<dbReference type="RefSeq" id="WP_104849824.1">
    <property type="nucleotide sequence ID" value="NZ_PKOZ01000007.1"/>
</dbReference>
<proteinExistence type="predicted"/>